<reference evidence="1 2" key="1">
    <citation type="submission" date="2024-06" db="EMBL/GenBank/DDBJ databases">
        <title>Chitinophaga defluvii sp. nov., isolated from municipal sewage.</title>
        <authorList>
            <person name="Zhang L."/>
        </authorList>
    </citation>
    <scope>NUCLEOTIDE SEQUENCE [LARGE SCALE GENOMIC DNA]</scope>
    <source>
        <strain evidence="1 2">H8</strain>
    </source>
</reference>
<evidence type="ECO:0000313" key="2">
    <source>
        <dbReference type="Proteomes" id="UP001549749"/>
    </source>
</evidence>
<evidence type="ECO:0000313" key="1">
    <source>
        <dbReference type="EMBL" id="MET7000192.1"/>
    </source>
</evidence>
<comment type="caution">
    <text evidence="1">The sequence shown here is derived from an EMBL/GenBank/DDBJ whole genome shotgun (WGS) entry which is preliminary data.</text>
</comment>
<sequence>MKKVLASFIIGLTTFIPLAYSQIKPNVADAPSSAGLVAAQRESQTKVDLFTGLPDINFPLFNYKGSGLTLDLSLSYFSGGIKVEEEASEVGIGWGLNTGGIVTRNLRGLPDDYPGIGFKYAPLFAGSIHDTLARRAYNDSLDVEADLFTYNINGRSGNFIIAKNGEIITTQHTKLRIEPVYNPTLSAHTTLAGFRIIGEDGTTYLFNDITSAKVRAIIIGTETMLNDKPYGVAWHLSKIIAPFKTDSITFQYRSITSVSTATIPSTIITRGHAVVASNFNNVEQTSYLKRITQINLPYDQKIQFGYKNRYDKNSLEDSILQSVKVFDKNNLAYGYRLDYSYSDGSRLIPNYEFELDSLGGGDRGSNEVRVFLRRVIKQTAAGLDVPYEFEYNTAYFLPKRERYDDKPGLYSRDHWGFYNGKINSMAIPNAGLFTGGADRSPSSTHVLAGVLKKVTNPAGGTTEYEFESNDRIQLESSSMNTYFWSASPVNSNVFLSQYYASNHVITVSVDRSNVYSTGELTGCNYTLELKNGSGQIVASRDISLNYMYLVGQFFWELALPNGTYLLNIKKTGTCSANVDVRISLDWTNNIVTGAKVIGGGLRIKRITEDAGIGTPKITKEYRYVAADGNTSSGYMAFMPKYDYSYVAVDASNNKETYTVIGSEALNNLNYTFGNPVGYSRVEVIEGTASDNIGKTVYEFSDFRDIGLNPKLLQYPFAPIQKADWGLGLPKKISIYDAQGRLKKSTTNTFTIIQAQNTSQQTTSLKIGLESIKGGVSRFFYQWYQPLTGRTELTKSADTTFFENASLVTEETAYEYNQSNYNPSKIINVLDRQKGLKIERRLYYISDYNLTSGPLKILKDLGINGLVSSEEWITGDTNPRMIGGEITEFTQLANNVIVPFKKYAFNGEMPAPVAVAGNFNPATLNRTPNLFKLNFVFDRYDSKGNVLQTQNQGGQKNAVIPGADRSTAVATVENASYAEIAYSSFENSEKGNWEYSGATVADANAITGGAVYNLSNGSIKKSDLTATNNYIISFWAKTGTPDVAGAVRTKSETNIVRGWTYYEYTITGKALVTIGGSGVIDELRLYPATATMTTNTYNPFVGVTSECDQANRLTYYDYDKLNRLIAIRNSEKQIVQKSEYGYNEISHTNAIWDFTGEKRCQQNAMGNTGMVEAQQTDINFNSTTYMSTRWVVVGKSRWCGVFPIWANTGNKRCKHGTDGNNTGEVEIEQMNVNTNDPSYGLKIWISGGIDREFCPDLCIGENKKIVNGVCETGIKVYTWSKPLPDNGGYYCFYVYKFSDGSQTIEHREVGTSPIPCTNE</sequence>
<proteinExistence type="predicted"/>
<gene>
    <name evidence="1" type="ORF">ABR189_22565</name>
</gene>
<protein>
    <recommendedName>
        <fullName evidence="3">YD repeat-containing protein</fullName>
    </recommendedName>
</protein>
<dbReference type="RefSeq" id="WP_354662752.1">
    <property type="nucleotide sequence ID" value="NZ_JBEXAC010000002.1"/>
</dbReference>
<dbReference type="EMBL" id="JBEXAC010000002">
    <property type="protein sequence ID" value="MET7000192.1"/>
    <property type="molecule type" value="Genomic_DNA"/>
</dbReference>
<name>A0ABV2TC15_9BACT</name>
<keyword evidence="2" id="KW-1185">Reference proteome</keyword>
<evidence type="ECO:0008006" key="3">
    <source>
        <dbReference type="Google" id="ProtNLM"/>
    </source>
</evidence>
<accession>A0ABV2TC15</accession>
<dbReference type="Proteomes" id="UP001549749">
    <property type="component" value="Unassembled WGS sequence"/>
</dbReference>
<organism evidence="1 2">
    <name type="scientific">Chitinophaga defluvii</name>
    <dbReference type="NCBI Taxonomy" id="3163343"/>
    <lineage>
        <taxon>Bacteria</taxon>
        <taxon>Pseudomonadati</taxon>
        <taxon>Bacteroidota</taxon>
        <taxon>Chitinophagia</taxon>
        <taxon>Chitinophagales</taxon>
        <taxon>Chitinophagaceae</taxon>
        <taxon>Chitinophaga</taxon>
    </lineage>
</organism>